<protein>
    <submittedName>
        <fullName evidence="2">Uncharacterized protein</fullName>
    </submittedName>
</protein>
<keyword evidence="3" id="KW-1185">Reference proteome</keyword>
<accession>A0A2R6W3N1</accession>
<dbReference type="Gramene" id="Mp4g00140.1">
    <property type="protein sequence ID" value="Mp4g00140.1.cds1"/>
    <property type="gene ID" value="Mp4g00140"/>
</dbReference>
<sequence>MPIRTLPGSPRLLPTTARDPGSGADNSLGTRPDPTLHLLLTRVSIHPSLHPSSIHPSSVLSRHTPESERATGLDRRPCQQRWMWAMWGPCVRGIPGWSRSHHVDRARGSAPNYWQPRSLVFLLREGTQSSCMPCLLPIAGSFPEAGRQAGRPSAV</sequence>
<dbReference type="EMBL" id="KZ772832">
    <property type="protein sequence ID" value="PTQ28474.1"/>
    <property type="molecule type" value="Genomic_DNA"/>
</dbReference>
<reference evidence="3" key="1">
    <citation type="journal article" date="2017" name="Cell">
        <title>Insights into land plant evolution garnered from the Marchantia polymorpha genome.</title>
        <authorList>
            <person name="Bowman J.L."/>
            <person name="Kohchi T."/>
            <person name="Yamato K.T."/>
            <person name="Jenkins J."/>
            <person name="Shu S."/>
            <person name="Ishizaki K."/>
            <person name="Yamaoka S."/>
            <person name="Nishihama R."/>
            <person name="Nakamura Y."/>
            <person name="Berger F."/>
            <person name="Adam C."/>
            <person name="Aki S.S."/>
            <person name="Althoff F."/>
            <person name="Araki T."/>
            <person name="Arteaga-Vazquez M.A."/>
            <person name="Balasubrmanian S."/>
            <person name="Barry K."/>
            <person name="Bauer D."/>
            <person name="Boehm C.R."/>
            <person name="Briginshaw L."/>
            <person name="Caballero-Perez J."/>
            <person name="Catarino B."/>
            <person name="Chen F."/>
            <person name="Chiyoda S."/>
            <person name="Chovatia M."/>
            <person name="Davies K.M."/>
            <person name="Delmans M."/>
            <person name="Demura T."/>
            <person name="Dierschke T."/>
            <person name="Dolan L."/>
            <person name="Dorantes-Acosta A.E."/>
            <person name="Eklund D.M."/>
            <person name="Florent S.N."/>
            <person name="Flores-Sandoval E."/>
            <person name="Fujiyama A."/>
            <person name="Fukuzawa H."/>
            <person name="Galik B."/>
            <person name="Grimanelli D."/>
            <person name="Grimwood J."/>
            <person name="Grossniklaus U."/>
            <person name="Hamada T."/>
            <person name="Haseloff J."/>
            <person name="Hetherington A.J."/>
            <person name="Higo A."/>
            <person name="Hirakawa Y."/>
            <person name="Hundley H.N."/>
            <person name="Ikeda Y."/>
            <person name="Inoue K."/>
            <person name="Inoue S.I."/>
            <person name="Ishida S."/>
            <person name="Jia Q."/>
            <person name="Kakita M."/>
            <person name="Kanazawa T."/>
            <person name="Kawai Y."/>
            <person name="Kawashima T."/>
            <person name="Kennedy M."/>
            <person name="Kinose K."/>
            <person name="Kinoshita T."/>
            <person name="Kohara Y."/>
            <person name="Koide E."/>
            <person name="Komatsu K."/>
            <person name="Kopischke S."/>
            <person name="Kubo M."/>
            <person name="Kyozuka J."/>
            <person name="Lagercrantz U."/>
            <person name="Lin S.S."/>
            <person name="Lindquist E."/>
            <person name="Lipzen A.M."/>
            <person name="Lu C.W."/>
            <person name="De Luna E."/>
            <person name="Martienssen R.A."/>
            <person name="Minamino N."/>
            <person name="Mizutani M."/>
            <person name="Mizutani M."/>
            <person name="Mochizuki N."/>
            <person name="Monte I."/>
            <person name="Mosher R."/>
            <person name="Nagasaki H."/>
            <person name="Nakagami H."/>
            <person name="Naramoto S."/>
            <person name="Nishitani K."/>
            <person name="Ohtani M."/>
            <person name="Okamoto T."/>
            <person name="Okumura M."/>
            <person name="Phillips J."/>
            <person name="Pollak B."/>
            <person name="Reinders A."/>
            <person name="Rovekamp M."/>
            <person name="Sano R."/>
            <person name="Sawa S."/>
            <person name="Schmid M.W."/>
            <person name="Shirakawa M."/>
            <person name="Solano R."/>
            <person name="Spunde A."/>
            <person name="Suetsugu N."/>
            <person name="Sugano S."/>
            <person name="Sugiyama A."/>
            <person name="Sun R."/>
            <person name="Suzuki Y."/>
            <person name="Takenaka M."/>
            <person name="Takezawa D."/>
            <person name="Tomogane H."/>
            <person name="Tsuzuki M."/>
            <person name="Ueda T."/>
            <person name="Umeda M."/>
            <person name="Ward J.M."/>
            <person name="Watanabe Y."/>
            <person name="Yazaki K."/>
            <person name="Yokoyama R."/>
            <person name="Yoshitake Y."/>
            <person name="Yotsui I."/>
            <person name="Zachgo S."/>
            <person name="Schmutz J."/>
        </authorList>
    </citation>
    <scope>NUCLEOTIDE SEQUENCE [LARGE SCALE GENOMIC DNA]</scope>
    <source>
        <strain evidence="3">Tak-1</strain>
    </source>
</reference>
<feature type="compositionally biased region" description="Basic and acidic residues" evidence="1">
    <location>
        <begin position="63"/>
        <end position="74"/>
    </location>
</feature>
<evidence type="ECO:0000313" key="2">
    <source>
        <dbReference type="EMBL" id="PTQ28474.1"/>
    </source>
</evidence>
<organism evidence="2 3">
    <name type="scientific">Marchantia polymorpha</name>
    <name type="common">Common liverwort</name>
    <name type="synonym">Marchantia aquatica</name>
    <dbReference type="NCBI Taxonomy" id="3197"/>
    <lineage>
        <taxon>Eukaryota</taxon>
        <taxon>Viridiplantae</taxon>
        <taxon>Streptophyta</taxon>
        <taxon>Embryophyta</taxon>
        <taxon>Marchantiophyta</taxon>
        <taxon>Marchantiopsida</taxon>
        <taxon>Marchantiidae</taxon>
        <taxon>Marchantiales</taxon>
        <taxon>Marchantiaceae</taxon>
        <taxon>Marchantia</taxon>
    </lineage>
</organism>
<evidence type="ECO:0000313" key="3">
    <source>
        <dbReference type="Proteomes" id="UP000244005"/>
    </source>
</evidence>
<dbReference type="Proteomes" id="UP000244005">
    <property type="component" value="Unassembled WGS sequence"/>
</dbReference>
<feature type="region of interest" description="Disordered" evidence="1">
    <location>
        <begin position="1"/>
        <end position="33"/>
    </location>
</feature>
<dbReference type="AlphaFoldDB" id="A0A2R6W3N1"/>
<name>A0A2R6W3N1_MARPO</name>
<evidence type="ECO:0000256" key="1">
    <source>
        <dbReference type="SAM" id="MobiDB-lite"/>
    </source>
</evidence>
<feature type="compositionally biased region" description="Low complexity" evidence="1">
    <location>
        <begin position="49"/>
        <end position="61"/>
    </location>
</feature>
<gene>
    <name evidence="2" type="ORF">MARPO_0162s0007</name>
</gene>
<feature type="region of interest" description="Disordered" evidence="1">
    <location>
        <begin position="49"/>
        <end position="74"/>
    </location>
</feature>
<proteinExistence type="predicted"/>